<dbReference type="InterPro" id="IPR001123">
    <property type="entry name" value="LeuE-type"/>
</dbReference>
<gene>
    <name evidence="7" type="ORF">OD750_012105</name>
</gene>
<accession>A0A9X3YJ90</accession>
<dbReference type="Proteomes" id="UP001139971">
    <property type="component" value="Unassembled WGS sequence"/>
</dbReference>
<evidence type="ECO:0000256" key="2">
    <source>
        <dbReference type="ARBA" id="ARBA00022475"/>
    </source>
</evidence>
<comment type="subcellular location">
    <subcellularLocation>
        <location evidence="1">Cell membrane</location>
        <topology evidence="1">Multi-pass membrane protein</topology>
    </subcellularLocation>
</comment>
<keyword evidence="3 6" id="KW-0812">Transmembrane</keyword>
<evidence type="ECO:0000256" key="3">
    <source>
        <dbReference type="ARBA" id="ARBA00022692"/>
    </source>
</evidence>
<keyword evidence="5 6" id="KW-0472">Membrane</keyword>
<reference evidence="7" key="1">
    <citation type="submission" date="2023-02" db="EMBL/GenBank/DDBJ databases">
        <title>Tahibacter soli sp. nov. isolated from soil.</title>
        <authorList>
            <person name="Baek J.H."/>
            <person name="Lee J.K."/>
            <person name="Choi D.G."/>
            <person name="Jeon C.O."/>
        </authorList>
    </citation>
    <scope>NUCLEOTIDE SEQUENCE</scope>
    <source>
        <strain evidence="7">BL</strain>
    </source>
</reference>
<keyword evidence="8" id="KW-1185">Reference proteome</keyword>
<evidence type="ECO:0000313" key="7">
    <source>
        <dbReference type="EMBL" id="MDC8013282.1"/>
    </source>
</evidence>
<evidence type="ECO:0000256" key="6">
    <source>
        <dbReference type="SAM" id="Phobius"/>
    </source>
</evidence>
<evidence type="ECO:0000256" key="5">
    <source>
        <dbReference type="ARBA" id="ARBA00023136"/>
    </source>
</evidence>
<sequence length="194" mass="19450">MNTYYAVAALIALGALTPGPNNLVVLGAGARGGLKAALPPIAGIVAGSLAMLAVVAAGLALPLSSPPARALAALAGAAYLAALGVRLLRARAATDAYAAALPRNAAGLFAFQFANPKAWLLAASVVALAPSRDAVLFTLYAAIPAVSLALWAGAGAMLARWFQAHRRGVDIANGVLLLAFAAFLAVENIMKISL</sequence>
<feature type="transmembrane region" description="Helical" evidence="6">
    <location>
        <begin position="108"/>
        <end position="129"/>
    </location>
</feature>
<protein>
    <submittedName>
        <fullName evidence="7">LysE family transporter</fullName>
    </submittedName>
</protein>
<feature type="transmembrane region" description="Helical" evidence="6">
    <location>
        <begin position="136"/>
        <end position="159"/>
    </location>
</feature>
<dbReference type="GO" id="GO:0005886">
    <property type="term" value="C:plasma membrane"/>
    <property type="evidence" value="ECO:0007669"/>
    <property type="project" value="UniProtKB-SubCell"/>
</dbReference>
<feature type="transmembrane region" description="Helical" evidence="6">
    <location>
        <begin position="37"/>
        <end position="63"/>
    </location>
</feature>
<dbReference type="GO" id="GO:0015171">
    <property type="term" value="F:amino acid transmembrane transporter activity"/>
    <property type="evidence" value="ECO:0007669"/>
    <property type="project" value="TreeGrafter"/>
</dbReference>
<dbReference type="Pfam" id="PF01810">
    <property type="entry name" value="LysE"/>
    <property type="match status" value="1"/>
</dbReference>
<comment type="caution">
    <text evidence="7">The sequence shown here is derived from an EMBL/GenBank/DDBJ whole genome shotgun (WGS) entry which is preliminary data.</text>
</comment>
<keyword evidence="2" id="KW-1003">Cell membrane</keyword>
<keyword evidence="4 6" id="KW-1133">Transmembrane helix</keyword>
<name>A0A9X3YJ90_9GAMM</name>
<dbReference type="PANTHER" id="PTHR30086:SF20">
    <property type="entry name" value="ARGININE EXPORTER PROTEIN ARGO-RELATED"/>
    <property type="match status" value="1"/>
</dbReference>
<feature type="transmembrane region" description="Helical" evidence="6">
    <location>
        <begin position="171"/>
        <end position="190"/>
    </location>
</feature>
<dbReference type="AlphaFoldDB" id="A0A9X3YJ90"/>
<proteinExistence type="predicted"/>
<evidence type="ECO:0000256" key="4">
    <source>
        <dbReference type="ARBA" id="ARBA00022989"/>
    </source>
</evidence>
<dbReference type="EMBL" id="JAOVZO020000017">
    <property type="protein sequence ID" value="MDC8013282.1"/>
    <property type="molecule type" value="Genomic_DNA"/>
</dbReference>
<evidence type="ECO:0000256" key="1">
    <source>
        <dbReference type="ARBA" id="ARBA00004651"/>
    </source>
</evidence>
<feature type="transmembrane region" description="Helical" evidence="6">
    <location>
        <begin position="70"/>
        <end position="88"/>
    </location>
</feature>
<evidence type="ECO:0000313" key="8">
    <source>
        <dbReference type="Proteomes" id="UP001139971"/>
    </source>
</evidence>
<dbReference type="PANTHER" id="PTHR30086">
    <property type="entry name" value="ARGININE EXPORTER PROTEIN ARGO"/>
    <property type="match status" value="1"/>
</dbReference>
<organism evidence="7 8">
    <name type="scientific">Tahibacter soli</name>
    <dbReference type="NCBI Taxonomy" id="2983605"/>
    <lineage>
        <taxon>Bacteria</taxon>
        <taxon>Pseudomonadati</taxon>
        <taxon>Pseudomonadota</taxon>
        <taxon>Gammaproteobacteria</taxon>
        <taxon>Lysobacterales</taxon>
        <taxon>Rhodanobacteraceae</taxon>
        <taxon>Tahibacter</taxon>
    </lineage>
</organism>
<dbReference type="RefSeq" id="WP_263545492.1">
    <property type="nucleotide sequence ID" value="NZ_JAOVZO020000017.1"/>
</dbReference>